<feature type="domain" description="XdhC Rossmann" evidence="2">
    <location>
        <begin position="190"/>
        <end position="329"/>
    </location>
</feature>
<evidence type="ECO:0000313" key="3">
    <source>
        <dbReference type="EMBL" id="MDX6807275.1"/>
    </source>
</evidence>
<reference evidence="3 4" key="1">
    <citation type="submission" date="2023-11" db="EMBL/GenBank/DDBJ databases">
        <authorList>
            <person name="Bao R."/>
        </authorList>
    </citation>
    <scope>NUCLEOTIDE SEQUENCE [LARGE SCALE GENOMIC DNA]</scope>
    <source>
        <strain evidence="3 4">PJ23</strain>
    </source>
</reference>
<accession>A0ABU4RQZ7</accession>
<comment type="caution">
    <text evidence="3">The sequence shown here is derived from an EMBL/GenBank/DDBJ whole genome shotgun (WGS) entry which is preliminary data.</text>
</comment>
<dbReference type="Pfam" id="PF13478">
    <property type="entry name" value="XdhC_C"/>
    <property type="match status" value="1"/>
</dbReference>
<evidence type="ECO:0000259" key="1">
    <source>
        <dbReference type="Pfam" id="PF02625"/>
    </source>
</evidence>
<proteinExistence type="predicted"/>
<protein>
    <submittedName>
        <fullName evidence="3">XdhC family protein</fullName>
    </submittedName>
</protein>
<dbReference type="InterPro" id="IPR052698">
    <property type="entry name" value="MoCofactor_Util/Proc"/>
</dbReference>
<dbReference type="Proteomes" id="UP001274321">
    <property type="component" value="Unassembled WGS sequence"/>
</dbReference>
<gene>
    <name evidence="3" type="ORF">SCD90_14475</name>
</gene>
<feature type="domain" description="XdhC- CoxI" evidence="1">
    <location>
        <begin position="29"/>
        <end position="94"/>
    </location>
</feature>
<dbReference type="InterPro" id="IPR003777">
    <property type="entry name" value="XdhC_CoxI"/>
</dbReference>
<name>A0ABU4RQZ7_9HYPH</name>
<dbReference type="Gene3D" id="3.40.50.720">
    <property type="entry name" value="NAD(P)-binding Rossmann-like Domain"/>
    <property type="match status" value="1"/>
</dbReference>
<dbReference type="RefSeq" id="WP_319845405.1">
    <property type="nucleotide sequence ID" value="NZ_JAXAFJ010000010.1"/>
</dbReference>
<sequence length="349" mass="36561">MTGLPPAVSGDWPDFGLVDDIRPALATAMAAGKAAALATLHAAQGGAPRGIGAQILFTEDDAAGYVSGGCVEADIARHAMEVLGSGEPRRIVYGRGGPLDIQLPCGGRIELLVERILPDDAAARRLVDLMARREAALWLTNGYERAVLAEGEDCSRLPSALRGAFAHAHGASPGDGSAIYRVYEPPRRAIVLGSDPTVLAFASVAAMMGVEVTLVRPSGPASPPPVAGISYRRERPGAALASLKPDRWTSVVIAMHDEINDHEALMAALPSQAFYVGLLGSRRRLGDKLDRLRDSGLDAAAIARLRAPIGLPLGGSSPWEIALSILAEITRDTDAIRLKSWPAADARAA</sequence>
<dbReference type="PANTHER" id="PTHR30388:SF4">
    <property type="entry name" value="MOLYBDENUM COFACTOR INSERTION CHAPERONE PAOD"/>
    <property type="match status" value="1"/>
</dbReference>
<evidence type="ECO:0000313" key="4">
    <source>
        <dbReference type="Proteomes" id="UP001274321"/>
    </source>
</evidence>
<keyword evidence="4" id="KW-1185">Reference proteome</keyword>
<evidence type="ECO:0000259" key="2">
    <source>
        <dbReference type="Pfam" id="PF13478"/>
    </source>
</evidence>
<dbReference type="PANTHER" id="PTHR30388">
    <property type="entry name" value="ALDEHYDE OXIDOREDUCTASE MOLYBDENUM COFACTOR ASSEMBLY PROTEIN"/>
    <property type="match status" value="1"/>
</dbReference>
<dbReference type="EMBL" id="JAXAFJ010000010">
    <property type="protein sequence ID" value="MDX6807275.1"/>
    <property type="molecule type" value="Genomic_DNA"/>
</dbReference>
<dbReference type="InterPro" id="IPR027051">
    <property type="entry name" value="XdhC_Rossmann_dom"/>
</dbReference>
<dbReference type="Pfam" id="PF02625">
    <property type="entry name" value="XdhC_CoxI"/>
    <property type="match status" value="1"/>
</dbReference>
<organism evidence="3 4">
    <name type="scientific">Terrihabitans rhizophilus</name>
    <dbReference type="NCBI Taxonomy" id="3092662"/>
    <lineage>
        <taxon>Bacteria</taxon>
        <taxon>Pseudomonadati</taxon>
        <taxon>Pseudomonadota</taxon>
        <taxon>Alphaproteobacteria</taxon>
        <taxon>Hyphomicrobiales</taxon>
        <taxon>Terrihabitans</taxon>
    </lineage>
</organism>